<comment type="caution">
    <text evidence="8">The sequence shown here is derived from an EMBL/GenBank/DDBJ whole genome shotgun (WGS) entry which is preliminary data.</text>
</comment>
<evidence type="ECO:0000313" key="9">
    <source>
        <dbReference type="Proteomes" id="UP000801492"/>
    </source>
</evidence>
<evidence type="ECO:0000256" key="4">
    <source>
        <dbReference type="ARBA" id="ARBA00023242"/>
    </source>
</evidence>
<dbReference type="CDD" id="cd11710">
    <property type="entry name" value="GINS_A_psf1"/>
    <property type="match status" value="1"/>
</dbReference>
<comment type="function">
    <text evidence="5">Required for correct functioning of the GINS complex, a complex that plays an essential role in the initiation of DNA replication, and progression of DNA replication forks. GINS complex seems to bind preferentially to single-stranded DNA.</text>
</comment>
<dbReference type="InterPro" id="IPR036224">
    <property type="entry name" value="GINS_bundle-like_dom_sf"/>
</dbReference>
<dbReference type="SUPFAM" id="SSF158573">
    <property type="entry name" value="GINS helical bundle-like"/>
    <property type="match status" value="1"/>
</dbReference>
<dbReference type="InterPro" id="IPR056783">
    <property type="entry name" value="PSF1_C"/>
</dbReference>
<proteinExistence type="inferred from homology"/>
<dbReference type="CDD" id="cd21696">
    <property type="entry name" value="GINS_B_Psf1"/>
    <property type="match status" value="1"/>
</dbReference>
<keyword evidence="9" id="KW-1185">Reference proteome</keyword>
<organism evidence="8 9">
    <name type="scientific">Ignelater luminosus</name>
    <name type="common">Cucubano</name>
    <name type="synonym">Pyrophorus luminosus</name>
    <dbReference type="NCBI Taxonomy" id="2038154"/>
    <lineage>
        <taxon>Eukaryota</taxon>
        <taxon>Metazoa</taxon>
        <taxon>Ecdysozoa</taxon>
        <taxon>Arthropoda</taxon>
        <taxon>Hexapoda</taxon>
        <taxon>Insecta</taxon>
        <taxon>Pterygota</taxon>
        <taxon>Neoptera</taxon>
        <taxon>Endopterygota</taxon>
        <taxon>Coleoptera</taxon>
        <taxon>Polyphaga</taxon>
        <taxon>Elateriformia</taxon>
        <taxon>Elateroidea</taxon>
        <taxon>Elateridae</taxon>
        <taxon>Agrypninae</taxon>
        <taxon>Pyrophorini</taxon>
        <taxon>Ignelater</taxon>
    </lineage>
</organism>
<evidence type="ECO:0000256" key="2">
    <source>
        <dbReference type="ARBA" id="ARBA00006677"/>
    </source>
</evidence>
<dbReference type="GO" id="GO:0000811">
    <property type="term" value="C:GINS complex"/>
    <property type="evidence" value="ECO:0007669"/>
    <property type="project" value="UniProtKB-UniRule"/>
</dbReference>
<protein>
    <recommendedName>
        <fullName evidence="5">DNA replication complex GINS protein PSF1</fullName>
    </recommendedName>
</protein>
<keyword evidence="3 5" id="KW-0235">DNA replication</keyword>
<keyword evidence="4 5" id="KW-0539">Nucleus</keyword>
<sequence length="201" mass="23005">MSAEKACALVKELHRNQGTLPPYNNDLVNEVTKEITQLIQENRNDAQESERSRGSDLLEGVSYISTIRVRHAAIQRNLRCLLAYHYNRVRSLRTMRWEFGSILPADIKANLSTAETNWFSKYSSILAKYMRSVGEDGGVNLAVDLHPPKALYIEVQCLVDYGRYELSDGSVLLLKKNSRHFLPRVECEELIRQGVFQHIVI</sequence>
<accession>A0A8K0CC06</accession>
<dbReference type="Pfam" id="PF05916">
    <property type="entry name" value="Sld5"/>
    <property type="match status" value="1"/>
</dbReference>
<gene>
    <name evidence="8" type="ORF">ILUMI_24405</name>
</gene>
<comment type="subcellular location">
    <subcellularLocation>
        <location evidence="1 5">Nucleus</location>
    </subcellularLocation>
</comment>
<dbReference type="InterPro" id="IPR021151">
    <property type="entry name" value="GINS_A"/>
</dbReference>
<comment type="subunit">
    <text evidence="5">Component of the GINS complex.</text>
</comment>
<evidence type="ECO:0000256" key="5">
    <source>
        <dbReference type="RuleBase" id="RU368085"/>
    </source>
</evidence>
<evidence type="ECO:0000259" key="7">
    <source>
        <dbReference type="Pfam" id="PF24997"/>
    </source>
</evidence>
<dbReference type="Gene3D" id="1.20.58.1030">
    <property type="match status" value="1"/>
</dbReference>
<feature type="domain" description="DNA replication complex GINS protein PSF1 C-terminal" evidence="7">
    <location>
        <begin position="149"/>
        <end position="200"/>
    </location>
</feature>
<dbReference type="InterPro" id="IPR005339">
    <property type="entry name" value="GINS_Psf1"/>
</dbReference>
<dbReference type="OrthoDB" id="10252587at2759"/>
<feature type="domain" description="GINS subunit" evidence="6">
    <location>
        <begin position="38"/>
        <end position="133"/>
    </location>
</feature>
<evidence type="ECO:0000259" key="6">
    <source>
        <dbReference type="Pfam" id="PF05916"/>
    </source>
</evidence>
<dbReference type="AlphaFoldDB" id="A0A8K0CC06"/>
<comment type="similarity">
    <text evidence="2 5">Belongs to the GINS1/PSF1 family.</text>
</comment>
<name>A0A8K0CC06_IGNLU</name>
<dbReference type="Proteomes" id="UP000801492">
    <property type="component" value="Unassembled WGS sequence"/>
</dbReference>
<evidence type="ECO:0000256" key="3">
    <source>
        <dbReference type="ARBA" id="ARBA00022705"/>
    </source>
</evidence>
<evidence type="ECO:0000256" key="1">
    <source>
        <dbReference type="ARBA" id="ARBA00004123"/>
    </source>
</evidence>
<reference evidence="8" key="1">
    <citation type="submission" date="2019-08" db="EMBL/GenBank/DDBJ databases">
        <title>The genome of the North American firefly Photinus pyralis.</title>
        <authorList>
            <consortium name="Photinus pyralis genome working group"/>
            <person name="Fallon T.R."/>
            <person name="Sander Lower S.E."/>
            <person name="Weng J.-K."/>
        </authorList>
    </citation>
    <scope>NUCLEOTIDE SEQUENCE</scope>
    <source>
        <strain evidence="8">TRF0915ILg1</strain>
        <tissue evidence="8">Whole body</tissue>
    </source>
</reference>
<dbReference type="EMBL" id="VTPC01090701">
    <property type="protein sequence ID" value="KAF2881763.1"/>
    <property type="molecule type" value="Genomic_DNA"/>
</dbReference>
<evidence type="ECO:0000313" key="8">
    <source>
        <dbReference type="EMBL" id="KAF2881763.1"/>
    </source>
</evidence>
<dbReference type="PANTHER" id="PTHR12914">
    <property type="entry name" value="PARTNER OF SLD5"/>
    <property type="match status" value="1"/>
</dbReference>
<dbReference type="Pfam" id="PF24997">
    <property type="entry name" value="PSF1_C"/>
    <property type="match status" value="1"/>
</dbReference>
<dbReference type="GO" id="GO:1902983">
    <property type="term" value="P:DNA strand elongation involved in mitotic DNA replication"/>
    <property type="evidence" value="ECO:0007669"/>
    <property type="project" value="TreeGrafter"/>
</dbReference>
<dbReference type="PANTHER" id="PTHR12914:SF2">
    <property type="entry name" value="DNA REPLICATION COMPLEX GINS PROTEIN PSF1"/>
    <property type="match status" value="1"/>
</dbReference>